<dbReference type="OrthoDB" id="2560628at2759"/>
<feature type="domain" description="DUF7702" evidence="2">
    <location>
        <begin position="88"/>
        <end position="313"/>
    </location>
</feature>
<feature type="transmembrane region" description="Helical" evidence="1">
    <location>
        <begin position="293"/>
        <end position="315"/>
    </location>
</feature>
<comment type="caution">
    <text evidence="3">The sequence shown here is derived from an EMBL/GenBank/DDBJ whole genome shotgun (WGS) entry which is preliminary data.</text>
</comment>
<accession>A0A9W4URD4</accession>
<name>A0A9W4URD4_9PLEO</name>
<evidence type="ECO:0000313" key="3">
    <source>
        <dbReference type="EMBL" id="CAI6340690.1"/>
    </source>
</evidence>
<keyword evidence="4" id="KW-1185">Reference proteome</keyword>
<keyword evidence="1" id="KW-0472">Membrane</keyword>
<organism evidence="3 4">
    <name type="scientific">Periconia digitata</name>
    <dbReference type="NCBI Taxonomy" id="1303443"/>
    <lineage>
        <taxon>Eukaryota</taxon>
        <taxon>Fungi</taxon>
        <taxon>Dikarya</taxon>
        <taxon>Ascomycota</taxon>
        <taxon>Pezizomycotina</taxon>
        <taxon>Dothideomycetes</taxon>
        <taxon>Pleosporomycetidae</taxon>
        <taxon>Pleosporales</taxon>
        <taxon>Massarineae</taxon>
        <taxon>Periconiaceae</taxon>
        <taxon>Periconia</taxon>
    </lineage>
</organism>
<dbReference type="PANTHER" id="PTHR42109:SF2">
    <property type="entry name" value="INTEGRAL MEMBRANE PROTEIN"/>
    <property type="match status" value="1"/>
</dbReference>
<reference evidence="3" key="1">
    <citation type="submission" date="2023-01" db="EMBL/GenBank/DDBJ databases">
        <authorList>
            <person name="Van Ghelder C."/>
            <person name="Rancurel C."/>
        </authorList>
    </citation>
    <scope>NUCLEOTIDE SEQUENCE</scope>
    <source>
        <strain evidence="3">CNCM I-4278</strain>
    </source>
</reference>
<dbReference type="Pfam" id="PF24800">
    <property type="entry name" value="DUF7702"/>
    <property type="match status" value="1"/>
</dbReference>
<dbReference type="Proteomes" id="UP001152607">
    <property type="component" value="Unassembled WGS sequence"/>
</dbReference>
<gene>
    <name evidence="3" type="ORF">PDIGIT_LOCUS13874</name>
</gene>
<protein>
    <recommendedName>
        <fullName evidence="2">DUF7702 domain-containing protein</fullName>
    </recommendedName>
</protein>
<feature type="transmembrane region" description="Helical" evidence="1">
    <location>
        <begin position="147"/>
        <end position="172"/>
    </location>
</feature>
<feature type="transmembrane region" description="Helical" evidence="1">
    <location>
        <begin position="184"/>
        <end position="205"/>
    </location>
</feature>
<feature type="transmembrane region" description="Helical" evidence="1">
    <location>
        <begin position="256"/>
        <end position="281"/>
    </location>
</feature>
<feature type="transmembrane region" description="Helical" evidence="1">
    <location>
        <begin position="94"/>
        <end position="112"/>
    </location>
</feature>
<proteinExistence type="predicted"/>
<feature type="transmembrane region" description="Helical" evidence="1">
    <location>
        <begin position="225"/>
        <end position="244"/>
    </location>
</feature>
<dbReference type="EMBL" id="CAOQHR010000011">
    <property type="protein sequence ID" value="CAI6340690.1"/>
    <property type="molecule type" value="Genomic_DNA"/>
</dbReference>
<feature type="transmembrane region" description="Helical" evidence="1">
    <location>
        <begin position="119"/>
        <end position="141"/>
    </location>
</feature>
<keyword evidence="1" id="KW-1133">Transmembrane helix</keyword>
<dbReference type="InterPro" id="IPR056119">
    <property type="entry name" value="DUF7702"/>
</dbReference>
<evidence type="ECO:0000313" key="4">
    <source>
        <dbReference type="Proteomes" id="UP001152607"/>
    </source>
</evidence>
<dbReference type="AlphaFoldDB" id="A0A9W4URD4"/>
<keyword evidence="1" id="KW-0812">Transmembrane</keyword>
<evidence type="ECO:0000259" key="2">
    <source>
        <dbReference type="Pfam" id="PF24800"/>
    </source>
</evidence>
<sequence length="343" mass="39129">MLQSKNCKSRARAAQSSRPSSHDVVWLASGRLCFAPTLCSKEKLKFPSSIPTDDSARTVYTLHYIHQSICRIFHTATQLIMGIGDGQIHYRDGIALAQLVLFAVPFFVGYYFRWTRRICWFSICGFSLIRCVGAGCMLGTVNRNTVGLWTGVFICESLGVLLLISALFEMLARIDKTERVVHGRIFWILQLLTWIDIGISIGGFVTVTRKEHNKLLPTVWSRAGIAMLLLIYLYTLGVWVYFCMQRQRYEWEQYMLAKCVGISLSFLFVRVLFSVIFVITADRMWHAVVGNPTAYLLMTMLPELAFMAACCFVILKTPPGTLKQRNGKYELRDGEQTWPGMRR</sequence>
<dbReference type="PANTHER" id="PTHR42109">
    <property type="entry name" value="UNPLACED GENOMIC SCAFFOLD UM_SCAF_CONTIG_1.265, WHOLE GENOME SHOTGUN SEQUENCE"/>
    <property type="match status" value="1"/>
</dbReference>
<evidence type="ECO:0000256" key="1">
    <source>
        <dbReference type="SAM" id="Phobius"/>
    </source>
</evidence>